<proteinExistence type="predicted"/>
<protein>
    <recommendedName>
        <fullName evidence="5">DUF2637 domain-containing protein</fullName>
    </recommendedName>
</protein>
<feature type="transmembrane region" description="Helical" evidence="2">
    <location>
        <begin position="77"/>
        <end position="96"/>
    </location>
</feature>
<dbReference type="EMBL" id="LMWW01000072">
    <property type="protein sequence ID" value="KUN75960.1"/>
    <property type="molecule type" value="Genomic_DNA"/>
</dbReference>
<feature type="transmembrane region" description="Helical" evidence="2">
    <location>
        <begin position="116"/>
        <end position="135"/>
    </location>
</feature>
<keyword evidence="4" id="KW-1185">Reference proteome</keyword>
<keyword evidence="2" id="KW-0472">Membrane</keyword>
<evidence type="ECO:0000256" key="2">
    <source>
        <dbReference type="SAM" id="Phobius"/>
    </source>
</evidence>
<evidence type="ECO:0000313" key="4">
    <source>
        <dbReference type="Proteomes" id="UP000052982"/>
    </source>
</evidence>
<dbReference type="Proteomes" id="UP000052982">
    <property type="component" value="Unassembled WGS sequence"/>
</dbReference>
<feature type="transmembrane region" description="Helical" evidence="2">
    <location>
        <begin position="173"/>
        <end position="192"/>
    </location>
</feature>
<gene>
    <name evidence="3" type="ORF">AQJ64_40530</name>
</gene>
<dbReference type="InterPro" id="IPR021235">
    <property type="entry name" value="DUF2637"/>
</dbReference>
<accession>A0A124I104</accession>
<evidence type="ECO:0008006" key="5">
    <source>
        <dbReference type="Google" id="ProtNLM"/>
    </source>
</evidence>
<comment type="caution">
    <text evidence="3">The sequence shown here is derived from an EMBL/GenBank/DDBJ whole genome shotgun (WGS) entry which is preliminary data.</text>
</comment>
<feature type="compositionally biased region" description="Basic residues" evidence="1">
    <location>
        <begin position="52"/>
        <end position="61"/>
    </location>
</feature>
<dbReference type="AlphaFoldDB" id="A0A124I104"/>
<dbReference type="Pfam" id="PF10935">
    <property type="entry name" value="DUF2637"/>
    <property type="match status" value="1"/>
</dbReference>
<evidence type="ECO:0000313" key="3">
    <source>
        <dbReference type="EMBL" id="KUN75960.1"/>
    </source>
</evidence>
<evidence type="ECO:0000256" key="1">
    <source>
        <dbReference type="SAM" id="MobiDB-lite"/>
    </source>
</evidence>
<organism evidence="3 4">
    <name type="scientific">Streptomyces griseoruber</name>
    <dbReference type="NCBI Taxonomy" id="1943"/>
    <lineage>
        <taxon>Bacteria</taxon>
        <taxon>Bacillati</taxon>
        <taxon>Actinomycetota</taxon>
        <taxon>Actinomycetes</taxon>
        <taxon>Kitasatosporales</taxon>
        <taxon>Streptomycetaceae</taxon>
        <taxon>Streptomyces</taxon>
    </lineage>
</organism>
<dbReference type="STRING" id="1943.AQJ64_40530"/>
<reference evidence="3 4" key="1">
    <citation type="submission" date="2015-10" db="EMBL/GenBank/DDBJ databases">
        <title>Draft genome sequence of Streptomyces griseoruber DSM 40281, type strain for the species Streptomyces griseoruber.</title>
        <authorList>
            <person name="Ruckert C."/>
            <person name="Winkler A."/>
            <person name="Kalinowski J."/>
            <person name="Kampfer P."/>
            <person name="Glaeser S."/>
        </authorList>
    </citation>
    <scope>NUCLEOTIDE SEQUENCE [LARGE SCALE GENOMIC DNA]</scope>
    <source>
        <strain evidence="3 4">DSM 40281</strain>
    </source>
</reference>
<dbReference type="RefSeq" id="WP_055636372.1">
    <property type="nucleotide sequence ID" value="NZ_JBIRRP010000005.1"/>
</dbReference>
<keyword evidence="2" id="KW-1133">Transmembrane helix</keyword>
<feature type="transmembrane region" description="Helical" evidence="2">
    <location>
        <begin position="147"/>
        <end position="167"/>
    </location>
</feature>
<sequence>MDGFYNEEISYDPSFTTIEMQWDPAEELAQLLSGGSGASPDPRPPLRPPGRAGHRKMRRHIHAEPGRMPENRRNAHVTILIATISVCAVGMLGWSFTYSYAQLRGTASAVLPERLAQWWPLTVYGPWLVAALSVLRATVQGRSARGSWCVLLGASAMAVSLCISHASHSLLSLVIFGIPPITALVCFWEIVGQVSPKMAKPRHAADERPRWAAHRANIA</sequence>
<dbReference type="OrthoDB" id="3855580at2"/>
<feature type="region of interest" description="Disordered" evidence="1">
    <location>
        <begin position="32"/>
        <end position="68"/>
    </location>
</feature>
<keyword evidence="2" id="KW-0812">Transmembrane</keyword>
<name>A0A124I104_9ACTN</name>